<comment type="caution">
    <text evidence="9">Lacks conserved residue(s) required for the propagation of feature annotation.</text>
</comment>
<dbReference type="CDD" id="cd04413">
    <property type="entry name" value="NDPk_I"/>
    <property type="match status" value="1"/>
</dbReference>
<sequence>MKLFFPKLVNFLSSGPVVAMVWEGKSVVKYGRTMIGATNPLASPPGTIRGDYGIDTGRNIIHGSDSVESAQREIALWFKAEELADYTPSTAAWVYE</sequence>
<feature type="chain" id="PRO_5046055436" description="Nucleoside diphosphate kinase" evidence="12">
    <location>
        <begin position="20"/>
        <end position="96"/>
    </location>
</feature>
<dbReference type="InterPro" id="IPR036850">
    <property type="entry name" value="NDK-like_dom_sf"/>
</dbReference>
<dbReference type="EMBL" id="CP126216">
    <property type="protein sequence ID" value="WIA18394.1"/>
    <property type="molecule type" value="Genomic_DNA"/>
</dbReference>
<evidence type="ECO:0000256" key="3">
    <source>
        <dbReference type="ARBA" id="ARBA00001946"/>
    </source>
</evidence>
<keyword evidence="7 11" id="KW-0418">Kinase</keyword>
<evidence type="ECO:0000256" key="9">
    <source>
        <dbReference type="PROSITE-ProRule" id="PRU00706"/>
    </source>
</evidence>
<evidence type="ECO:0000256" key="10">
    <source>
        <dbReference type="RuleBase" id="RU004011"/>
    </source>
</evidence>
<comment type="similarity">
    <text evidence="4 9 10">Belongs to the NDK family.</text>
</comment>
<dbReference type="EC" id="2.7.4.6" evidence="11"/>
<comment type="catalytic activity">
    <reaction evidence="1 11">
        <text>a 2'-deoxyribonucleoside 5'-diphosphate + ATP = a 2'-deoxyribonucleoside 5'-triphosphate + ADP</text>
        <dbReference type="Rhea" id="RHEA:44640"/>
        <dbReference type="ChEBI" id="CHEBI:30616"/>
        <dbReference type="ChEBI" id="CHEBI:61560"/>
        <dbReference type="ChEBI" id="CHEBI:73316"/>
        <dbReference type="ChEBI" id="CHEBI:456216"/>
        <dbReference type="EC" id="2.7.4.6"/>
    </reaction>
</comment>
<gene>
    <name evidence="14" type="ORF">OEZ85_009855</name>
</gene>
<evidence type="ECO:0000256" key="2">
    <source>
        <dbReference type="ARBA" id="ARBA00000937"/>
    </source>
</evidence>
<evidence type="ECO:0000256" key="7">
    <source>
        <dbReference type="ARBA" id="ARBA00022777"/>
    </source>
</evidence>
<evidence type="ECO:0000256" key="12">
    <source>
        <dbReference type="SAM" id="SignalP"/>
    </source>
</evidence>
<evidence type="ECO:0000256" key="11">
    <source>
        <dbReference type="RuleBase" id="RU004013"/>
    </source>
</evidence>
<dbReference type="PRINTS" id="PR01243">
    <property type="entry name" value="NUCDPKINASE"/>
</dbReference>
<keyword evidence="6 11" id="KW-0547">Nucleotide-binding</keyword>
<dbReference type="PROSITE" id="PS51374">
    <property type="entry name" value="NDPK_LIKE"/>
    <property type="match status" value="1"/>
</dbReference>
<dbReference type="PROSITE" id="PS00469">
    <property type="entry name" value="NDPK"/>
    <property type="match status" value="1"/>
</dbReference>
<protein>
    <recommendedName>
        <fullName evidence="11">Nucleoside diphosphate kinase</fullName>
        <ecNumber evidence="11">2.7.4.6</ecNumber>
    </recommendedName>
</protein>
<evidence type="ECO:0000313" key="15">
    <source>
        <dbReference type="Proteomes" id="UP001244341"/>
    </source>
</evidence>
<evidence type="ECO:0000256" key="8">
    <source>
        <dbReference type="ARBA" id="ARBA00022840"/>
    </source>
</evidence>
<feature type="signal peptide" evidence="12">
    <location>
        <begin position="1"/>
        <end position="19"/>
    </location>
</feature>
<comment type="cofactor">
    <cofactor evidence="3">
        <name>Mg(2+)</name>
        <dbReference type="ChEBI" id="CHEBI:18420"/>
    </cofactor>
</comment>
<organism evidence="14 15">
    <name type="scientific">Tetradesmus obliquus</name>
    <name type="common">Green alga</name>
    <name type="synonym">Acutodesmus obliquus</name>
    <dbReference type="NCBI Taxonomy" id="3088"/>
    <lineage>
        <taxon>Eukaryota</taxon>
        <taxon>Viridiplantae</taxon>
        <taxon>Chlorophyta</taxon>
        <taxon>core chlorophytes</taxon>
        <taxon>Chlorophyceae</taxon>
        <taxon>CS clade</taxon>
        <taxon>Sphaeropleales</taxon>
        <taxon>Scenedesmaceae</taxon>
        <taxon>Tetradesmus</taxon>
    </lineage>
</organism>
<reference evidence="14 15" key="1">
    <citation type="submission" date="2023-05" db="EMBL/GenBank/DDBJ databases">
        <title>A 100% complete, gapless, phased diploid assembly of the Scenedesmus obliquus UTEX 3031 genome.</title>
        <authorList>
            <person name="Biondi T.C."/>
            <person name="Hanschen E.R."/>
            <person name="Kwon T."/>
            <person name="Eng W."/>
            <person name="Kruse C.P.S."/>
            <person name="Koehler S.I."/>
            <person name="Kunde Y."/>
            <person name="Gleasner C.D."/>
            <person name="You Mak K.T."/>
            <person name="Polle J."/>
            <person name="Hovde B.T."/>
            <person name="Starkenburg S.R."/>
        </authorList>
    </citation>
    <scope>NUCLEOTIDE SEQUENCE [LARGE SCALE GENOMIC DNA]</scope>
    <source>
        <strain evidence="14 15">DOE0152z</strain>
    </source>
</reference>
<evidence type="ECO:0000256" key="1">
    <source>
        <dbReference type="ARBA" id="ARBA00000082"/>
    </source>
</evidence>
<dbReference type="Gene3D" id="3.30.70.141">
    <property type="entry name" value="Nucleoside diphosphate kinase-like domain"/>
    <property type="match status" value="1"/>
</dbReference>
<dbReference type="InterPro" id="IPR023005">
    <property type="entry name" value="Nucleoside_diP_kinase_AS"/>
</dbReference>
<keyword evidence="5 11" id="KW-0808">Transferase</keyword>
<accession>A0ABY8UBB5</accession>
<evidence type="ECO:0000259" key="13">
    <source>
        <dbReference type="SMART" id="SM00562"/>
    </source>
</evidence>
<name>A0ABY8UBB5_TETOB</name>
<proteinExistence type="inferred from homology"/>
<keyword evidence="8 11" id="KW-0067">ATP-binding</keyword>
<evidence type="ECO:0000256" key="6">
    <source>
        <dbReference type="ARBA" id="ARBA00022741"/>
    </source>
</evidence>
<dbReference type="InterPro" id="IPR034907">
    <property type="entry name" value="NDK-like_dom"/>
</dbReference>
<dbReference type="Proteomes" id="UP001244341">
    <property type="component" value="Chromosome 9b"/>
</dbReference>
<evidence type="ECO:0000256" key="5">
    <source>
        <dbReference type="ARBA" id="ARBA00022679"/>
    </source>
</evidence>
<evidence type="ECO:0000256" key="4">
    <source>
        <dbReference type="ARBA" id="ARBA00008142"/>
    </source>
</evidence>
<evidence type="ECO:0000313" key="14">
    <source>
        <dbReference type="EMBL" id="WIA18394.1"/>
    </source>
</evidence>
<keyword evidence="12" id="KW-0732">Signal</keyword>
<keyword evidence="15" id="KW-1185">Reference proteome</keyword>
<dbReference type="InterPro" id="IPR001564">
    <property type="entry name" value="Nucleoside_diP_kinase"/>
</dbReference>
<comment type="catalytic activity">
    <reaction evidence="2">
        <text>a ribonucleoside 5'-diphosphate + ATP = a ribonucleoside 5'-triphosphate + ADP</text>
        <dbReference type="Rhea" id="RHEA:18113"/>
        <dbReference type="ChEBI" id="CHEBI:30616"/>
        <dbReference type="ChEBI" id="CHEBI:57930"/>
        <dbReference type="ChEBI" id="CHEBI:61557"/>
        <dbReference type="ChEBI" id="CHEBI:456216"/>
        <dbReference type="EC" id="2.7.4.6"/>
    </reaction>
</comment>
<dbReference type="SUPFAM" id="SSF54919">
    <property type="entry name" value="Nucleoside diphosphate kinase, NDK"/>
    <property type="match status" value="1"/>
</dbReference>
<feature type="domain" description="Nucleoside diphosphate kinase-like" evidence="13">
    <location>
        <begin position="1"/>
        <end position="85"/>
    </location>
</feature>
<dbReference type="SMART" id="SM00562">
    <property type="entry name" value="NDK"/>
    <property type="match status" value="1"/>
</dbReference>
<dbReference type="Pfam" id="PF00334">
    <property type="entry name" value="NDK"/>
    <property type="match status" value="1"/>
</dbReference>
<dbReference type="PANTHER" id="PTHR11349">
    <property type="entry name" value="NUCLEOSIDE DIPHOSPHATE KINASE"/>
    <property type="match status" value="1"/>
</dbReference>